<dbReference type="Pfam" id="PF01370">
    <property type="entry name" value="Epimerase"/>
    <property type="match status" value="2"/>
</dbReference>
<dbReference type="AlphaFoldDB" id="A0A7W3IRR2"/>
<dbReference type="PANTHER" id="PTHR43245:SF13">
    <property type="entry name" value="UDP-D-APIOSE_UDP-D-XYLOSE SYNTHASE 2"/>
    <property type="match status" value="1"/>
</dbReference>
<keyword evidence="2" id="KW-0413">Isomerase</keyword>
<keyword evidence="3" id="KW-1185">Reference proteome</keyword>
<feature type="domain" description="NAD-dependent epimerase/dehydratase" evidence="1">
    <location>
        <begin position="163"/>
        <end position="267"/>
    </location>
</feature>
<organism evidence="2 3">
    <name type="scientific">Microlunatus kandeliicorticis</name>
    <dbReference type="NCBI Taxonomy" id="1759536"/>
    <lineage>
        <taxon>Bacteria</taxon>
        <taxon>Bacillati</taxon>
        <taxon>Actinomycetota</taxon>
        <taxon>Actinomycetes</taxon>
        <taxon>Propionibacteriales</taxon>
        <taxon>Propionibacteriaceae</taxon>
        <taxon>Microlunatus</taxon>
    </lineage>
</organism>
<dbReference type="InterPro" id="IPR036291">
    <property type="entry name" value="NAD(P)-bd_dom_sf"/>
</dbReference>
<name>A0A7W3IRR2_9ACTN</name>
<evidence type="ECO:0000259" key="1">
    <source>
        <dbReference type="Pfam" id="PF01370"/>
    </source>
</evidence>
<dbReference type="InterPro" id="IPR050177">
    <property type="entry name" value="Lipid_A_modif_metabolic_enz"/>
</dbReference>
<dbReference type="Gene3D" id="3.40.50.720">
    <property type="entry name" value="NAD(P)-binding Rossmann-like Domain"/>
    <property type="match status" value="1"/>
</dbReference>
<gene>
    <name evidence="2" type="ORF">FHX74_001565</name>
</gene>
<comment type="caution">
    <text evidence="2">The sequence shown here is derived from an EMBL/GenBank/DDBJ whole genome shotgun (WGS) entry which is preliminary data.</text>
</comment>
<dbReference type="InterPro" id="IPR001509">
    <property type="entry name" value="Epimerase_deHydtase"/>
</dbReference>
<dbReference type="EC" id="5.1.3.25" evidence="2"/>
<feature type="domain" description="NAD-dependent epimerase/dehydratase" evidence="1">
    <location>
        <begin position="3"/>
        <end position="125"/>
    </location>
</feature>
<dbReference type="EMBL" id="JACGWT010000002">
    <property type="protein sequence ID" value="MBA8793960.1"/>
    <property type="molecule type" value="Genomic_DNA"/>
</dbReference>
<dbReference type="Proteomes" id="UP000523079">
    <property type="component" value="Unassembled WGS sequence"/>
</dbReference>
<proteinExistence type="predicted"/>
<protein>
    <submittedName>
        <fullName evidence="2">dTDP-L-rhamnose 4-epimerase</fullName>
        <ecNumber evidence="2">5.1.3.25</ecNumber>
    </submittedName>
</protein>
<dbReference type="SUPFAM" id="SSF51735">
    <property type="entry name" value="NAD(P)-binding Rossmann-fold domains"/>
    <property type="match status" value="1"/>
</dbReference>
<sequence length="360" mass="37783">MRVLVTGAAGFIGSTIVDQLRERGDEVVPVDVLLPAAHAGRPDWVSELHEVDVRDEQALAPLLTGVDLVCHQAAMVGLGLDAHDAPAFVSQNVLGTATLLSAMTRAGVSGVVQASSMVVYGDGGYTCAEHGEVRPAPRRPEDLDAGRFDPPCPHCGRAVDWHPIDEDAGLDPRTTYAATKLAQEHLAAAWCLQTGGRAVSLRYHNVYGARMPRDTPYAGVASMFRSSLAAGRPPRVFEDGAQQRDFVEVTDVARANLAALDALTDADGPAPGGPHRAYNVASGRPRSILDLAVRMAEVMDGPRPEVVGGGRPGDVRHIVADPGRARTELGFSARVGFDDGVAAFVAAPMRAPAAGGRTTA</sequence>
<dbReference type="PANTHER" id="PTHR43245">
    <property type="entry name" value="BIFUNCTIONAL POLYMYXIN RESISTANCE PROTEIN ARNA"/>
    <property type="match status" value="1"/>
</dbReference>
<accession>A0A7W3IRR2</accession>
<dbReference type="GO" id="GO:0016853">
    <property type="term" value="F:isomerase activity"/>
    <property type="evidence" value="ECO:0007669"/>
    <property type="project" value="UniProtKB-KW"/>
</dbReference>
<evidence type="ECO:0000313" key="3">
    <source>
        <dbReference type="Proteomes" id="UP000523079"/>
    </source>
</evidence>
<evidence type="ECO:0000313" key="2">
    <source>
        <dbReference type="EMBL" id="MBA8793960.1"/>
    </source>
</evidence>
<reference evidence="2 3" key="1">
    <citation type="submission" date="2020-07" db="EMBL/GenBank/DDBJ databases">
        <title>Sequencing the genomes of 1000 actinobacteria strains.</title>
        <authorList>
            <person name="Klenk H.-P."/>
        </authorList>
    </citation>
    <scope>NUCLEOTIDE SEQUENCE [LARGE SCALE GENOMIC DNA]</scope>
    <source>
        <strain evidence="2 3">DSM 100723</strain>
    </source>
</reference>
<dbReference type="RefSeq" id="WP_182559496.1">
    <property type="nucleotide sequence ID" value="NZ_JACGWT010000002.1"/>
</dbReference>